<sequence>MTDNVIHPDRDSYLLTEEFDAVVLGAGISGLVSAAILSRQGYRNVLIIDDYKHVGGNHLDWSSNGYTFDIGSLIFQDDSPLLSYFPELLPLYLPIEPEWARLNPQGRVTSYPISIRDDIFASGPVGTVRIFASVIFSRLFRRRMENAHDFARFWIGDYLLSRSGLDSYMQRFYGVSTTEIDIDLAKKRMMWISEHASLRTLLSRLLPRPLPGKPNRQLARPKAGFSALYKVAVDKLETEGVAVSLSAQMRSIEKVGSQFRLRTKDRIVVTQRLISTIPIEQTVALCGLDPGPALETITLIGLFFSFKGDRGFRQPIIYNFSYKGAWKRLTMYSDFYGLVDAREYFGAEVIAHHAGGSIESAEADFREHVSENGLFKGELRLEGAQVLDQAYPIYRRGAAQHAADAIEKLRAFGIESFGRQGGFNYQPTSRSSTVEAEEALRPSAA</sequence>
<dbReference type="EMBL" id="CP117256">
    <property type="protein sequence ID" value="WFR97656.1"/>
    <property type="molecule type" value="Genomic_DNA"/>
</dbReference>
<reference evidence="2 3" key="1">
    <citation type="journal article" date="2018" name="Sci. Rep.">
        <title>Rhizobium tumorigenes sp. nov., a novel plant tumorigenic bacterium isolated from cane gall tumors on thornless blackberry.</title>
        <authorList>
            <person name="Kuzmanovi N."/>
            <person name="Smalla K."/>
            <person name="Gronow S."/>
            <person name="PuBawska J."/>
        </authorList>
    </citation>
    <scope>NUCLEOTIDE SEQUENCE [LARGE SCALE GENOMIC DNA]</scope>
    <source>
        <strain evidence="2 3">1078</strain>
    </source>
</reference>
<keyword evidence="2" id="KW-0614">Plasmid</keyword>
<keyword evidence="3" id="KW-1185">Reference proteome</keyword>
<dbReference type="PANTHER" id="PTHR21197:SF0">
    <property type="entry name" value="UDP-GALACTOPYRANOSE MUTASE"/>
    <property type="match status" value="1"/>
</dbReference>
<evidence type="ECO:0000256" key="1">
    <source>
        <dbReference type="SAM" id="MobiDB-lite"/>
    </source>
</evidence>
<evidence type="ECO:0000313" key="3">
    <source>
        <dbReference type="Proteomes" id="UP000249499"/>
    </source>
</evidence>
<protein>
    <submittedName>
        <fullName evidence="2">NAD(P)-binding protein</fullName>
    </submittedName>
</protein>
<dbReference type="KEGG" id="rtu:PR017_20940"/>
<dbReference type="GO" id="GO:0050660">
    <property type="term" value="F:flavin adenine dinucleotide binding"/>
    <property type="evidence" value="ECO:0007669"/>
    <property type="project" value="TreeGrafter"/>
</dbReference>
<dbReference type="RefSeq" id="WP_111219084.1">
    <property type="nucleotide sequence ID" value="NZ_CP117256.1"/>
</dbReference>
<evidence type="ECO:0000313" key="2">
    <source>
        <dbReference type="EMBL" id="WFR97656.1"/>
    </source>
</evidence>
<dbReference type="GO" id="GO:0005829">
    <property type="term" value="C:cytosol"/>
    <property type="evidence" value="ECO:0007669"/>
    <property type="project" value="TreeGrafter"/>
</dbReference>
<dbReference type="InterPro" id="IPR036188">
    <property type="entry name" value="FAD/NAD-bd_sf"/>
</dbReference>
<proteinExistence type="predicted"/>
<dbReference type="Proteomes" id="UP000249499">
    <property type="component" value="Plasmid pRt1078"/>
</dbReference>
<dbReference type="SUPFAM" id="SSF51905">
    <property type="entry name" value="FAD/NAD(P)-binding domain"/>
    <property type="match status" value="1"/>
</dbReference>
<dbReference type="Gene3D" id="3.50.50.60">
    <property type="entry name" value="FAD/NAD(P)-binding domain"/>
    <property type="match status" value="1"/>
</dbReference>
<organism evidence="2 3">
    <name type="scientific">Rhizobium tumorigenes</name>
    <dbReference type="NCBI Taxonomy" id="2041385"/>
    <lineage>
        <taxon>Bacteria</taxon>
        <taxon>Pseudomonadati</taxon>
        <taxon>Pseudomonadota</taxon>
        <taxon>Alphaproteobacteria</taxon>
        <taxon>Hyphomicrobiales</taxon>
        <taxon>Rhizobiaceae</taxon>
        <taxon>Rhizobium/Agrobacterium group</taxon>
        <taxon>Rhizobium</taxon>
    </lineage>
</organism>
<dbReference type="PANTHER" id="PTHR21197">
    <property type="entry name" value="UDP-GALACTOPYRANOSE MUTASE"/>
    <property type="match status" value="1"/>
</dbReference>
<feature type="region of interest" description="Disordered" evidence="1">
    <location>
        <begin position="425"/>
        <end position="445"/>
    </location>
</feature>
<dbReference type="AlphaFoldDB" id="A0AAF1KK70"/>
<geneLocation type="plasmid" evidence="2 3">
    <name>pRt1078</name>
</geneLocation>
<dbReference type="GO" id="GO:0008767">
    <property type="term" value="F:UDP-galactopyranose mutase activity"/>
    <property type="evidence" value="ECO:0007669"/>
    <property type="project" value="TreeGrafter"/>
</dbReference>
<reference evidence="3" key="2">
    <citation type="journal article" date="2023" name="MicrobiologyOpen">
        <title>Genomics of the tumorigenes clade of the family Rhizobiaceae and description of Rhizobium rhododendri sp. nov.</title>
        <authorList>
            <person name="Kuzmanovic N."/>
            <person name="diCenzo G.C."/>
            <person name="Bunk B."/>
            <person name="Sproeer C."/>
            <person name="Fruehling A."/>
            <person name="Neumann-Schaal M."/>
            <person name="Overmann J."/>
            <person name="Smalla K."/>
        </authorList>
    </citation>
    <scope>NUCLEOTIDE SEQUENCE [LARGE SCALE GENOMIC DNA]</scope>
    <source>
        <strain evidence="3">1078</strain>
        <plasmid evidence="3">pRt1078</plasmid>
    </source>
</reference>
<name>A0AAF1KK70_9HYPH</name>
<feature type="compositionally biased region" description="Polar residues" evidence="1">
    <location>
        <begin position="425"/>
        <end position="434"/>
    </location>
</feature>
<dbReference type="Pfam" id="PF13450">
    <property type="entry name" value="NAD_binding_8"/>
    <property type="match status" value="1"/>
</dbReference>
<accession>A0AAF1KK70</accession>
<gene>
    <name evidence="2" type="ORF">PR017_20940</name>
</gene>